<dbReference type="KEGG" id="sod:Sant_3618"/>
<dbReference type="PROSITE" id="PS51707">
    <property type="entry name" value="CYTH"/>
    <property type="match status" value="1"/>
</dbReference>
<accession>W0I2A3</accession>
<dbReference type="PROSITE" id="PS51708">
    <property type="entry name" value="CHAD"/>
    <property type="match status" value="1"/>
</dbReference>
<dbReference type="Proteomes" id="UP000019028">
    <property type="component" value="Chromosome"/>
</dbReference>
<evidence type="ECO:0000259" key="2">
    <source>
        <dbReference type="PROSITE" id="PS51708"/>
    </source>
</evidence>
<dbReference type="AlphaFoldDB" id="W0I2A3"/>
<protein>
    <submittedName>
        <fullName evidence="3">Adenylate cyclase</fullName>
    </submittedName>
</protein>
<dbReference type="CDD" id="cd07756">
    <property type="entry name" value="CYTH-like_Pase_CHAD"/>
    <property type="match status" value="1"/>
</dbReference>
<dbReference type="InterPro" id="IPR039013">
    <property type="entry name" value="YgiF"/>
</dbReference>
<dbReference type="PATRIC" id="fig|1239307.3.peg.3997"/>
<keyword evidence="4" id="KW-1185">Reference proteome</keyword>
<dbReference type="Pfam" id="PF05235">
    <property type="entry name" value="CHAD"/>
    <property type="match status" value="1"/>
</dbReference>
<dbReference type="SMART" id="SM01118">
    <property type="entry name" value="CYTH"/>
    <property type="match status" value="1"/>
</dbReference>
<evidence type="ECO:0000259" key="1">
    <source>
        <dbReference type="PROSITE" id="PS51707"/>
    </source>
</evidence>
<organism evidence="3 4">
    <name type="scientific">Sodalis praecaptivus</name>
    <dbReference type="NCBI Taxonomy" id="1239307"/>
    <lineage>
        <taxon>Bacteria</taxon>
        <taxon>Pseudomonadati</taxon>
        <taxon>Pseudomonadota</taxon>
        <taxon>Gammaproteobacteria</taxon>
        <taxon>Enterobacterales</taxon>
        <taxon>Bruguierivoracaceae</taxon>
        <taxon>Sodalis</taxon>
    </lineage>
</organism>
<dbReference type="EMBL" id="CP006569">
    <property type="protein sequence ID" value="AHF78600.1"/>
    <property type="molecule type" value="Genomic_DNA"/>
</dbReference>
<dbReference type="PANTHER" id="PTHR39569:SF1">
    <property type="entry name" value="INORGANIC TRIPHOSPHATASE"/>
    <property type="match status" value="1"/>
</dbReference>
<dbReference type="InterPro" id="IPR023577">
    <property type="entry name" value="CYTH_domain"/>
</dbReference>
<dbReference type="InterPro" id="IPR033469">
    <property type="entry name" value="CYTH-like_dom_sf"/>
</dbReference>
<dbReference type="GO" id="GO:0046872">
    <property type="term" value="F:metal ion binding"/>
    <property type="evidence" value="ECO:0007669"/>
    <property type="project" value="TreeGrafter"/>
</dbReference>
<dbReference type="PANTHER" id="PTHR39569">
    <property type="entry name" value="INORGANIC TRIPHOSPHATASE"/>
    <property type="match status" value="1"/>
</dbReference>
<feature type="domain" description="CYTH" evidence="1">
    <location>
        <begin position="2"/>
        <end position="202"/>
    </location>
</feature>
<gene>
    <name evidence="3" type="primary">ygiF</name>
    <name evidence="3" type="ORF">Sant_3618</name>
</gene>
<dbReference type="Gene3D" id="2.40.320.10">
    <property type="entry name" value="Hypothetical Protein Pfu-838710-001"/>
    <property type="match status" value="1"/>
</dbReference>
<dbReference type="Pfam" id="PF01928">
    <property type="entry name" value="CYTH"/>
    <property type="match status" value="1"/>
</dbReference>
<name>W0I2A3_9GAMM</name>
<sequence>MNEEIELKFIVQPETLPALRQRLSATGHDGHALRQLTNTYFETDGFDLRRHGIGLRIRQVDGQYEMTMKTAGQVIGGLHQHPEYNVPLPGPMLELQRLPAQAWPEGLSPAALQSRLKPLFTTDFAREKWRVTQGESQIEVALDRGEVSAGSLSEPICELEMELLSGNARDLFTFARTLSDAGGLRLGSLSKAARGYHLQRGNPARAIRPLPLLNPAARATVEEGMSAALHLALDHWQYHEELWLRDDPQAKVGVMEGITLIRETFRVMGNLVRRKATTALRALLADIMPLIAAERADPQAICYLPVYLQTKLALTSWLMFSVWQNTADEATRKKLAGAYRQFADMTLARCGAELKVAFGRTLSDEEYLQQLPRLERRLMAFHVLSGAYRPTEVVAYLMHWKALHQSIVQQGPEDREHLRRQALAQVGFWLK</sequence>
<dbReference type="RefSeq" id="WP_025423722.1">
    <property type="nucleotide sequence ID" value="NZ_CP006569.1"/>
</dbReference>
<feature type="domain" description="CHAD" evidence="2">
    <location>
        <begin position="218"/>
        <end position="431"/>
    </location>
</feature>
<dbReference type="OrthoDB" id="3034217at2"/>
<dbReference type="SUPFAM" id="SSF55154">
    <property type="entry name" value="CYTH-like phosphatases"/>
    <property type="match status" value="1"/>
</dbReference>
<evidence type="ECO:0000313" key="3">
    <source>
        <dbReference type="EMBL" id="AHF78600.1"/>
    </source>
</evidence>
<dbReference type="GO" id="GO:0050355">
    <property type="term" value="F:inorganic triphosphate phosphatase activity"/>
    <property type="evidence" value="ECO:0007669"/>
    <property type="project" value="InterPro"/>
</dbReference>
<dbReference type="HOGENOM" id="CLU_040400_0_1_6"/>
<evidence type="ECO:0000313" key="4">
    <source>
        <dbReference type="Proteomes" id="UP000019028"/>
    </source>
</evidence>
<dbReference type="InterPro" id="IPR007899">
    <property type="entry name" value="CHAD_dom"/>
</dbReference>
<reference evidence="3 4" key="1">
    <citation type="journal article" date="2014" name="Genome Biol. Evol.">
        <title>Genome degeneration and adaptation in a nascent stage of symbiosis.</title>
        <authorList>
            <person name="Oakeson K.F."/>
            <person name="Gil R."/>
            <person name="Clayton A.L."/>
            <person name="Dunn D.M."/>
            <person name="von Niederhausern A.C."/>
            <person name="Hamil C."/>
            <person name="Aoyagi A."/>
            <person name="Duval B."/>
            <person name="Baca A."/>
            <person name="Silva F.J."/>
            <person name="Vallier A."/>
            <person name="Jackson D.G."/>
            <person name="Latorre A."/>
            <person name="Weiss R.B."/>
            <person name="Heddi A."/>
            <person name="Moya A."/>
            <person name="Dale C."/>
        </authorList>
    </citation>
    <scope>NUCLEOTIDE SEQUENCE [LARGE SCALE GENOMIC DNA]</scope>
    <source>
        <strain evidence="3 4">HS1</strain>
    </source>
</reference>
<proteinExistence type="predicted"/>